<sequence length="243" mass="27720">MQLESIKKAIREWGILRQSEKASTDFLGQGSLFHIDVKKVLKVSPRIDPIVPTYVHAYLGVHEGKLLFFLMNNIMDSESEFSKEGERIEDFIIVEEAKYMDQDLFGPFITTSQSRYFNSTDAIPSNEAITRIIHWSVLKDKWINSAITTPNGLFEAFVIPSTDLEKETEVFALFGLKKKKLYHYPEAELIIWNETNGFLLSNSEVESSFDDIVRPVPPFGQGTIAPQNFHLMQVSELSRNVAP</sequence>
<evidence type="ECO:0000313" key="2">
    <source>
        <dbReference type="Proteomes" id="UP000318833"/>
    </source>
</evidence>
<protein>
    <submittedName>
        <fullName evidence="1">Uncharacterized protein</fullName>
    </submittedName>
</protein>
<dbReference type="OrthoDB" id="1446045at2"/>
<organism evidence="1 2">
    <name type="scientific">Aquimarina algiphila</name>
    <dbReference type="NCBI Taxonomy" id="2047982"/>
    <lineage>
        <taxon>Bacteria</taxon>
        <taxon>Pseudomonadati</taxon>
        <taxon>Bacteroidota</taxon>
        <taxon>Flavobacteriia</taxon>
        <taxon>Flavobacteriales</taxon>
        <taxon>Flavobacteriaceae</taxon>
        <taxon>Aquimarina</taxon>
    </lineage>
</organism>
<dbReference type="EMBL" id="VLNR01000106">
    <property type="protein sequence ID" value="TSE03531.1"/>
    <property type="molecule type" value="Genomic_DNA"/>
</dbReference>
<name>A0A554VB16_9FLAO</name>
<dbReference type="AlphaFoldDB" id="A0A554VB16"/>
<dbReference type="Proteomes" id="UP000318833">
    <property type="component" value="Unassembled WGS sequence"/>
</dbReference>
<reference evidence="1 2" key="1">
    <citation type="submission" date="2019-07" db="EMBL/GenBank/DDBJ databases">
        <title>The draft genome sequence of Aquimarina algiphila M91.</title>
        <authorList>
            <person name="Meng X."/>
        </authorList>
    </citation>
    <scope>NUCLEOTIDE SEQUENCE [LARGE SCALE GENOMIC DNA]</scope>
    <source>
        <strain evidence="1 2">M91</strain>
    </source>
</reference>
<keyword evidence="2" id="KW-1185">Reference proteome</keyword>
<dbReference type="RefSeq" id="WP_143918953.1">
    <property type="nucleotide sequence ID" value="NZ_CANMIK010000101.1"/>
</dbReference>
<accession>A0A554VB16</accession>
<evidence type="ECO:0000313" key="1">
    <source>
        <dbReference type="EMBL" id="TSE03531.1"/>
    </source>
</evidence>
<comment type="caution">
    <text evidence="1">The sequence shown here is derived from an EMBL/GenBank/DDBJ whole genome shotgun (WGS) entry which is preliminary data.</text>
</comment>
<gene>
    <name evidence="1" type="ORF">FOF46_29025</name>
</gene>
<proteinExistence type="predicted"/>